<dbReference type="Proteomes" id="UP000596742">
    <property type="component" value="Unassembled WGS sequence"/>
</dbReference>
<dbReference type="AlphaFoldDB" id="A0A8B6E554"/>
<dbReference type="OrthoDB" id="435460at2759"/>
<dbReference type="PANTHER" id="PTHR16466:SF6">
    <property type="entry name" value="TELOMERIC REPEAT-BINDING FACTOR 2-INTERACTING PROTEIN 1"/>
    <property type="match status" value="1"/>
</dbReference>
<comment type="subunit">
    <text evidence="5">Homodimer.</text>
</comment>
<name>A0A8B6E554_MYTGA</name>
<keyword evidence="2 5" id="KW-0158">Chromosome</keyword>
<dbReference type="GO" id="GO:0042162">
    <property type="term" value="F:telomeric DNA binding"/>
    <property type="evidence" value="ECO:0007669"/>
    <property type="project" value="TreeGrafter"/>
</dbReference>
<sequence length="432" mass="49294">YGGGKVLSKFVTGAIKLAQDGDYVSSGDYISTKYVLDCVKNNHLLDTEKYKMKRQGSKKFSVDNAEELSNVSDDLSPSSSVYIEAKDVKGRTKYTDEEDVAMLSYIVTEHRQNAVHGNQLYKDMHVLKITKHSAPSMNSRMRKCILPNISKYNIPKKWKKIFSEKVSPKKDNTLTLEQTIKIKENITNGKSKIKPTSDLSEEIDSFISEDDFDQQLKSISKGNVNSTPNKELQVNLSKSVVTSDNQQVVTPDCNLNNTNEAGSDECSDEELDASLIRYQNNEEESTSTNKNRKSRKRLRKKTDDTPNKKTEQTRQSNENKKSRTRYILDDEDNTEDTSDDEVKINEVTDDIQNKLKIFGETYGLLQEEVLYLLQKHDGCVQETIRFIERGKSKLTWELDDDIHIENNSSMDKLTSKYGESRVRLRAAFLEGL</sequence>
<dbReference type="GO" id="GO:0006355">
    <property type="term" value="P:regulation of DNA-templated transcription"/>
    <property type="evidence" value="ECO:0007669"/>
    <property type="project" value="UniProtKB-UniRule"/>
</dbReference>
<feature type="compositionally biased region" description="Acidic residues" evidence="6">
    <location>
        <begin position="329"/>
        <end position="339"/>
    </location>
</feature>
<dbReference type="SUPFAM" id="SSF46689">
    <property type="entry name" value="Homeodomain-like"/>
    <property type="match status" value="1"/>
</dbReference>
<keyword evidence="4 5" id="KW-0539">Nucleus</keyword>
<dbReference type="InterPro" id="IPR015010">
    <property type="entry name" value="TERF2IP_Myb"/>
</dbReference>
<keyword evidence="9" id="KW-1185">Reference proteome</keyword>
<feature type="compositionally biased region" description="Basic and acidic residues" evidence="6">
    <location>
        <begin position="301"/>
        <end position="321"/>
    </location>
</feature>
<dbReference type="PANTHER" id="PTHR16466">
    <property type="entry name" value="TELOMERE REPEAT-BINDING FACTOR 2-INTERACTING PROTEIN 1"/>
    <property type="match status" value="1"/>
</dbReference>
<dbReference type="Gene3D" id="1.10.10.60">
    <property type="entry name" value="Homeodomain-like"/>
    <property type="match status" value="1"/>
</dbReference>
<comment type="function">
    <text evidence="5">Acts both as a regulator of telomere function and as a transcription regulator. Involved in the regulation of telomere length and protection as a component of the shelterin complex (telosome). Does not bind DNA directly: recruited to telomeric double-stranded 5'-TTAGGG-3' repeats via its interaction with terf2. Independently of its function in telomeres, also acts as a transcription regulator: recruited to extratelomeric 5'-TTAGGG-3' sites via its association with terf2 or other factors, and regulates gene expression.</text>
</comment>
<evidence type="ECO:0000256" key="5">
    <source>
        <dbReference type="RuleBase" id="RU367107"/>
    </source>
</evidence>
<evidence type="ECO:0000256" key="1">
    <source>
        <dbReference type="ARBA" id="ARBA00010467"/>
    </source>
</evidence>
<dbReference type="GO" id="GO:0031848">
    <property type="term" value="P:protection from non-homologous end joining at telomere"/>
    <property type="evidence" value="ECO:0007669"/>
    <property type="project" value="TreeGrafter"/>
</dbReference>
<protein>
    <recommendedName>
        <fullName evidence="5">Telomeric repeat-binding factor 2-interacting protein 1</fullName>
        <shortName evidence="5">TERF2-interacting telomeric protein 1</shortName>
    </recommendedName>
    <alternativeName>
        <fullName evidence="5">Repressor/activator protein 1 homolog</fullName>
    </alternativeName>
</protein>
<evidence type="ECO:0000256" key="3">
    <source>
        <dbReference type="ARBA" id="ARBA00022895"/>
    </source>
</evidence>
<organism evidence="8 9">
    <name type="scientific">Mytilus galloprovincialis</name>
    <name type="common">Mediterranean mussel</name>
    <dbReference type="NCBI Taxonomy" id="29158"/>
    <lineage>
        <taxon>Eukaryota</taxon>
        <taxon>Metazoa</taxon>
        <taxon>Spiralia</taxon>
        <taxon>Lophotrochozoa</taxon>
        <taxon>Mollusca</taxon>
        <taxon>Bivalvia</taxon>
        <taxon>Autobranchia</taxon>
        <taxon>Pteriomorphia</taxon>
        <taxon>Mytilida</taxon>
        <taxon>Mytiloidea</taxon>
        <taxon>Mytilidae</taxon>
        <taxon>Mytilinae</taxon>
        <taxon>Mytilus</taxon>
    </lineage>
</organism>
<evidence type="ECO:0000256" key="2">
    <source>
        <dbReference type="ARBA" id="ARBA00022454"/>
    </source>
</evidence>
<dbReference type="InterPro" id="IPR009057">
    <property type="entry name" value="Homeodomain-like_sf"/>
</dbReference>
<evidence type="ECO:0000256" key="4">
    <source>
        <dbReference type="ARBA" id="ARBA00023242"/>
    </source>
</evidence>
<dbReference type="EMBL" id="UYJE01004562">
    <property type="protein sequence ID" value="VDI29160.1"/>
    <property type="molecule type" value="Genomic_DNA"/>
</dbReference>
<keyword evidence="3 5" id="KW-0779">Telomere</keyword>
<evidence type="ECO:0000256" key="6">
    <source>
        <dbReference type="SAM" id="MobiDB-lite"/>
    </source>
</evidence>
<evidence type="ECO:0000313" key="8">
    <source>
        <dbReference type="EMBL" id="VDI29160.1"/>
    </source>
</evidence>
<keyword evidence="5" id="KW-0805">Transcription regulation</keyword>
<accession>A0A8B6E554</accession>
<evidence type="ECO:0000313" key="9">
    <source>
        <dbReference type="Proteomes" id="UP000596742"/>
    </source>
</evidence>
<keyword evidence="5" id="KW-0804">Transcription</keyword>
<comment type="subcellular location">
    <subcellularLocation>
        <location evidence="5">Nucleus</location>
    </subcellularLocation>
    <subcellularLocation>
        <location evidence="5">Chromosome</location>
        <location evidence="5">Telomere</location>
    </subcellularLocation>
</comment>
<dbReference type="InterPro" id="IPR039595">
    <property type="entry name" value="TE2IP/Rap1"/>
</dbReference>
<dbReference type="PROSITE" id="PS50172">
    <property type="entry name" value="BRCT"/>
    <property type="match status" value="1"/>
</dbReference>
<proteinExistence type="inferred from homology"/>
<reference evidence="8" key="1">
    <citation type="submission" date="2018-11" db="EMBL/GenBank/DDBJ databases">
        <authorList>
            <person name="Alioto T."/>
            <person name="Alioto T."/>
        </authorList>
    </citation>
    <scope>NUCLEOTIDE SEQUENCE</scope>
</reference>
<gene>
    <name evidence="8" type="ORF">MGAL_10B055522</name>
</gene>
<dbReference type="Pfam" id="PF08914">
    <property type="entry name" value="Myb_Rap1"/>
    <property type="match status" value="1"/>
</dbReference>
<keyword evidence="5" id="KW-0010">Activator</keyword>
<feature type="compositionally biased region" description="Acidic residues" evidence="6">
    <location>
        <begin position="262"/>
        <end position="272"/>
    </location>
</feature>
<feature type="non-terminal residue" evidence="8">
    <location>
        <position position="1"/>
    </location>
</feature>
<dbReference type="GO" id="GO:0010833">
    <property type="term" value="P:telomere maintenance via telomere lengthening"/>
    <property type="evidence" value="ECO:0007669"/>
    <property type="project" value="UniProtKB-UniRule"/>
</dbReference>
<comment type="similarity">
    <text evidence="1 5">Belongs to the RAP1 family.</text>
</comment>
<feature type="domain" description="BRCT" evidence="7">
    <location>
        <begin position="1"/>
        <end position="52"/>
    </location>
</feature>
<comment type="caution">
    <text evidence="8">The sequence shown here is derived from an EMBL/GenBank/DDBJ whole genome shotgun (WGS) entry which is preliminary data.</text>
</comment>
<dbReference type="InterPro" id="IPR001357">
    <property type="entry name" value="BRCT_dom"/>
</dbReference>
<evidence type="ECO:0000259" key="7">
    <source>
        <dbReference type="PROSITE" id="PS50172"/>
    </source>
</evidence>
<feature type="compositionally biased region" description="Basic residues" evidence="6">
    <location>
        <begin position="290"/>
        <end position="300"/>
    </location>
</feature>
<feature type="region of interest" description="Disordered" evidence="6">
    <location>
        <begin position="239"/>
        <end position="340"/>
    </location>
</feature>
<feature type="compositionally biased region" description="Polar residues" evidence="6">
    <location>
        <begin position="239"/>
        <end position="261"/>
    </location>
</feature>
<dbReference type="GO" id="GO:0070187">
    <property type="term" value="C:shelterin complex"/>
    <property type="evidence" value="ECO:0007669"/>
    <property type="project" value="TreeGrafter"/>
</dbReference>